<feature type="region of interest" description="Disordered" evidence="1">
    <location>
        <begin position="57"/>
        <end position="78"/>
    </location>
</feature>
<gene>
    <name evidence="2" type="ORF">ALP29_200359</name>
</gene>
<dbReference type="Proteomes" id="UP000280395">
    <property type="component" value="Unassembled WGS sequence"/>
</dbReference>
<dbReference type="EMBL" id="RBUA01000617">
    <property type="protein sequence ID" value="RMU57851.1"/>
    <property type="molecule type" value="Genomic_DNA"/>
</dbReference>
<sequence length="78" mass="8437">MFLLRAGVAAAGDHGKGLPVTRLITHGNRLDVIDIIAAPRAQACTAEVAAVIGRHRHHTEHHPTMLDQRDVDGELFTP</sequence>
<organism evidence="2 3">
    <name type="scientific">Pseudomonas syringae pv. avii</name>
    <dbReference type="NCBI Taxonomy" id="663959"/>
    <lineage>
        <taxon>Bacteria</taxon>
        <taxon>Pseudomonadati</taxon>
        <taxon>Pseudomonadota</taxon>
        <taxon>Gammaproteobacteria</taxon>
        <taxon>Pseudomonadales</taxon>
        <taxon>Pseudomonadaceae</taxon>
        <taxon>Pseudomonas</taxon>
        <taxon>Pseudomonas syringae</taxon>
    </lineage>
</organism>
<reference evidence="2 3" key="1">
    <citation type="submission" date="2018-08" db="EMBL/GenBank/DDBJ databases">
        <title>Recombination of ecologically and evolutionarily significant loci maintains genetic cohesion in the Pseudomonas syringae species complex.</title>
        <authorList>
            <person name="Dillon M."/>
            <person name="Thakur S."/>
            <person name="Almeida R.N.D."/>
            <person name="Weir B.S."/>
            <person name="Guttman D.S."/>
        </authorList>
    </citation>
    <scope>NUCLEOTIDE SEQUENCE [LARGE SCALE GENOMIC DNA]</scope>
    <source>
        <strain evidence="2 3">ICMP 14479</strain>
    </source>
</reference>
<evidence type="ECO:0000313" key="2">
    <source>
        <dbReference type="EMBL" id="RMU57851.1"/>
    </source>
</evidence>
<name>A0A3M5VI65_PSESX</name>
<proteinExistence type="predicted"/>
<accession>A0A3M5VI65</accession>
<comment type="caution">
    <text evidence="2">The sequence shown here is derived from an EMBL/GenBank/DDBJ whole genome shotgun (WGS) entry which is preliminary data.</text>
</comment>
<dbReference type="AlphaFoldDB" id="A0A3M5VI65"/>
<protein>
    <submittedName>
        <fullName evidence="2">Uncharacterized protein</fullName>
    </submittedName>
</protein>
<feature type="compositionally biased region" description="Basic and acidic residues" evidence="1">
    <location>
        <begin position="61"/>
        <end position="72"/>
    </location>
</feature>
<evidence type="ECO:0000256" key="1">
    <source>
        <dbReference type="SAM" id="MobiDB-lite"/>
    </source>
</evidence>
<evidence type="ECO:0000313" key="3">
    <source>
        <dbReference type="Proteomes" id="UP000280395"/>
    </source>
</evidence>